<dbReference type="InterPro" id="IPR042100">
    <property type="entry name" value="Bug_dom1"/>
</dbReference>
<feature type="signal peptide" evidence="2">
    <location>
        <begin position="1"/>
        <end position="30"/>
    </location>
</feature>
<keyword evidence="3" id="KW-0675">Receptor</keyword>
<protein>
    <submittedName>
        <fullName evidence="3">Tripartite-type tricarboxylate transporter receptor subunit TctC</fullName>
    </submittedName>
</protein>
<proteinExistence type="inferred from homology"/>
<keyword evidence="4" id="KW-1185">Reference proteome</keyword>
<sequence length="333" mass="35186">MTFLLRARRRHVLQTLAATSLALLTGAAFAQDAASYPDKPLRMIVPFTPGGSTDILGRTIAQQLSLAWGKSVVVENIPGAGGSIGADKVAKAPADGYTLLMGHIGTLAVTPSLYSKLPYDPIKSFAAVAWVARVPNVLVVHASVPAKTLKELVDYAKANPNQLNYGSGGNGSAAHIATEYLKLQSGTQIQHVPYKGTGPAVNDLLAGHIKMMFTGVPAVIAQIKAGQLRAIAVSSPHRVKLLPDVPTVAESGYAGFEADQWYGVVAPANTPRAIVEKLNKQINQSLSSPDIETRLASEGAEATPNTPEVFSKLIVTEIARWRTVIEKGGVKVE</sequence>
<dbReference type="PANTHER" id="PTHR42928:SF5">
    <property type="entry name" value="BLR1237 PROTEIN"/>
    <property type="match status" value="1"/>
</dbReference>
<dbReference type="CDD" id="cd13578">
    <property type="entry name" value="PBP2_Bug27"/>
    <property type="match status" value="1"/>
</dbReference>
<keyword evidence="2" id="KW-0732">Signal</keyword>
<dbReference type="InterPro" id="IPR005064">
    <property type="entry name" value="BUG"/>
</dbReference>
<evidence type="ECO:0000256" key="1">
    <source>
        <dbReference type="ARBA" id="ARBA00006987"/>
    </source>
</evidence>
<evidence type="ECO:0000256" key="2">
    <source>
        <dbReference type="SAM" id="SignalP"/>
    </source>
</evidence>
<dbReference type="Proteomes" id="UP000542125">
    <property type="component" value="Unassembled WGS sequence"/>
</dbReference>
<evidence type="ECO:0000313" key="3">
    <source>
        <dbReference type="EMBL" id="NYE81326.1"/>
    </source>
</evidence>
<dbReference type="PROSITE" id="PS51318">
    <property type="entry name" value="TAT"/>
    <property type="match status" value="1"/>
</dbReference>
<gene>
    <name evidence="3" type="ORF">FHW18_000597</name>
</gene>
<dbReference type="PIRSF" id="PIRSF017082">
    <property type="entry name" value="YflP"/>
    <property type="match status" value="1"/>
</dbReference>
<dbReference type="SUPFAM" id="SSF53850">
    <property type="entry name" value="Periplasmic binding protein-like II"/>
    <property type="match status" value="1"/>
</dbReference>
<accession>A0A7Y9IQP9</accession>
<organism evidence="3 4">
    <name type="scientific">Pigmentiphaga litoralis</name>
    <dbReference type="NCBI Taxonomy" id="516702"/>
    <lineage>
        <taxon>Bacteria</taxon>
        <taxon>Pseudomonadati</taxon>
        <taxon>Pseudomonadota</taxon>
        <taxon>Betaproteobacteria</taxon>
        <taxon>Burkholderiales</taxon>
        <taxon>Alcaligenaceae</taxon>
        <taxon>Pigmentiphaga</taxon>
    </lineage>
</organism>
<dbReference type="InterPro" id="IPR006311">
    <property type="entry name" value="TAT_signal"/>
</dbReference>
<reference evidence="3 4" key="1">
    <citation type="submission" date="2020-07" db="EMBL/GenBank/DDBJ databases">
        <title>Genomic Encyclopedia of Type Strains, Phase IV (KMG-V): Genome sequencing to study the core and pangenomes of soil and plant-associated prokaryotes.</title>
        <authorList>
            <person name="Whitman W."/>
        </authorList>
    </citation>
    <scope>NUCLEOTIDE SEQUENCE [LARGE SCALE GENOMIC DNA]</scope>
    <source>
        <strain evidence="3 4">SAS40</strain>
    </source>
</reference>
<feature type="chain" id="PRO_5031303537" evidence="2">
    <location>
        <begin position="31"/>
        <end position="333"/>
    </location>
</feature>
<dbReference type="Gene3D" id="3.40.190.150">
    <property type="entry name" value="Bordetella uptake gene, domain 1"/>
    <property type="match status" value="1"/>
</dbReference>
<evidence type="ECO:0000313" key="4">
    <source>
        <dbReference type="Proteomes" id="UP000542125"/>
    </source>
</evidence>
<dbReference type="EMBL" id="JACBYR010000001">
    <property type="protein sequence ID" value="NYE81326.1"/>
    <property type="molecule type" value="Genomic_DNA"/>
</dbReference>
<dbReference type="AlphaFoldDB" id="A0A7Y9IQP9"/>
<dbReference type="Pfam" id="PF03401">
    <property type="entry name" value="TctC"/>
    <property type="match status" value="1"/>
</dbReference>
<dbReference type="RefSeq" id="WP_179583261.1">
    <property type="nucleotide sequence ID" value="NZ_JACBYR010000001.1"/>
</dbReference>
<dbReference type="PANTHER" id="PTHR42928">
    <property type="entry name" value="TRICARBOXYLATE-BINDING PROTEIN"/>
    <property type="match status" value="1"/>
</dbReference>
<dbReference type="Gene3D" id="3.40.190.10">
    <property type="entry name" value="Periplasmic binding protein-like II"/>
    <property type="match status" value="1"/>
</dbReference>
<comment type="caution">
    <text evidence="3">The sequence shown here is derived from an EMBL/GenBank/DDBJ whole genome shotgun (WGS) entry which is preliminary data.</text>
</comment>
<comment type="similarity">
    <text evidence="1">Belongs to the UPF0065 (bug) family.</text>
</comment>
<name>A0A7Y9IQP9_9BURK</name>